<organism evidence="2 3">
    <name type="scientific">Desulfofundulus salinus</name>
    <dbReference type="NCBI Taxonomy" id="2419843"/>
    <lineage>
        <taxon>Bacteria</taxon>
        <taxon>Bacillati</taxon>
        <taxon>Bacillota</taxon>
        <taxon>Clostridia</taxon>
        <taxon>Eubacteriales</taxon>
        <taxon>Peptococcaceae</taxon>
        <taxon>Desulfofundulus</taxon>
    </lineage>
</organism>
<dbReference type="InterPro" id="IPR058709">
    <property type="entry name" value="BSH_RND-rel"/>
</dbReference>
<accession>A0A494WWH0</accession>
<dbReference type="OrthoDB" id="1722186at2"/>
<dbReference type="Proteomes" id="UP000271256">
    <property type="component" value="Unassembled WGS sequence"/>
</dbReference>
<keyword evidence="3" id="KW-1185">Reference proteome</keyword>
<comment type="caution">
    <text evidence="2">The sequence shown here is derived from an EMBL/GenBank/DDBJ whole genome shotgun (WGS) entry which is preliminary data.</text>
</comment>
<dbReference type="AlphaFoldDB" id="A0A494WWH0"/>
<dbReference type="EMBL" id="RBWE01000001">
    <property type="protein sequence ID" value="RKO67431.1"/>
    <property type="molecule type" value="Genomic_DNA"/>
</dbReference>
<name>A0A494WWH0_9FIRM</name>
<gene>
    <name evidence="2" type="ORF">D7024_10965</name>
</gene>
<dbReference type="Pfam" id="PF26018">
    <property type="entry name" value="BSH_RND_rel"/>
    <property type="match status" value="1"/>
</dbReference>
<proteinExistence type="predicted"/>
<reference evidence="2 3" key="1">
    <citation type="submission" date="2018-10" db="EMBL/GenBank/DDBJ databases">
        <authorList>
            <person name="Grouzdev D.S."/>
            <person name="Krutkina M.S."/>
            <person name="Tourova T.P."/>
            <person name="Nazina T.N."/>
        </authorList>
    </citation>
    <scope>NUCLEOTIDE SEQUENCE [LARGE SCALE GENOMIC DNA]</scope>
    <source>
        <strain evidence="2 3">435</strain>
    </source>
</reference>
<protein>
    <recommendedName>
        <fullName evidence="1">RND related barrel-sandwich hybrid domain-containing protein</fullName>
    </recommendedName>
</protein>
<dbReference type="RefSeq" id="WP_121451842.1">
    <property type="nucleotide sequence ID" value="NZ_RBWE01000001.1"/>
</dbReference>
<evidence type="ECO:0000313" key="3">
    <source>
        <dbReference type="Proteomes" id="UP000271256"/>
    </source>
</evidence>
<sequence>MISLFRDSRYFPRVILSLVVLFFLWWLANRAWYLVESRMVKIEWLEEGQISRTITTSGWLIKEEQLLSSPGRGQLRLLVGDGQRVRAGAAVAEVLLVNSGTGEEKVVVYAPRGGVFCNHIDGMERVLRPGNALEMEAVEKLGAKSSSPATGDRVEKGQPVGKLVDNLSGMWYWCRIPWEPAIPAKWTTGQSVVALWQGQQIRMRLEKITGEEMLFLLPAYPGVLVHQRHVQLELVAGEVAGFMVPPRAVVERGGQPGIYVISRRRATWMPVQVLGETSGRVVISGQGLSTRIRYVTNPFWVREGDRLE</sequence>
<evidence type="ECO:0000313" key="2">
    <source>
        <dbReference type="EMBL" id="RKO67431.1"/>
    </source>
</evidence>
<feature type="domain" description="RND related barrel-sandwich hybrid" evidence="1">
    <location>
        <begin position="64"/>
        <end position="165"/>
    </location>
</feature>
<evidence type="ECO:0000259" key="1">
    <source>
        <dbReference type="Pfam" id="PF26018"/>
    </source>
</evidence>